<dbReference type="Gene3D" id="2.60.40.740">
    <property type="match status" value="1"/>
</dbReference>
<keyword evidence="3" id="KW-1185">Reference proteome</keyword>
<name>A0A1H4GDY2_9FLAO</name>
<dbReference type="SMART" id="SM00089">
    <property type="entry name" value="PKD"/>
    <property type="match status" value="4"/>
</dbReference>
<dbReference type="SUPFAM" id="SSF49299">
    <property type="entry name" value="PKD domain"/>
    <property type="match status" value="4"/>
</dbReference>
<dbReference type="InterPro" id="IPR022409">
    <property type="entry name" value="PKD/Chitinase_dom"/>
</dbReference>
<feature type="domain" description="PKD" evidence="1">
    <location>
        <begin position="569"/>
        <end position="638"/>
    </location>
</feature>
<evidence type="ECO:0000313" key="2">
    <source>
        <dbReference type="EMBL" id="SEB06912.1"/>
    </source>
</evidence>
<dbReference type="Pfam" id="PF18911">
    <property type="entry name" value="PKD_4"/>
    <property type="match status" value="2"/>
</dbReference>
<dbReference type="Pfam" id="PF19406">
    <property type="entry name" value="PKD_5"/>
    <property type="match status" value="2"/>
</dbReference>
<dbReference type="STRING" id="150146.SAMN05443667_1204"/>
<organism evidence="2 3">
    <name type="scientific">Flavobacterium gillisiae</name>
    <dbReference type="NCBI Taxonomy" id="150146"/>
    <lineage>
        <taxon>Bacteria</taxon>
        <taxon>Pseudomonadati</taxon>
        <taxon>Bacteroidota</taxon>
        <taxon>Flavobacteriia</taxon>
        <taxon>Flavobacteriales</taxon>
        <taxon>Flavobacteriaceae</taxon>
        <taxon>Flavobacterium</taxon>
    </lineage>
</organism>
<dbReference type="InterPro" id="IPR035986">
    <property type="entry name" value="PKD_dom_sf"/>
</dbReference>
<dbReference type="Pfam" id="PF13573">
    <property type="entry name" value="SprB"/>
    <property type="match status" value="6"/>
</dbReference>
<dbReference type="InterPro" id="IPR026341">
    <property type="entry name" value="T9SS_type_B"/>
</dbReference>
<dbReference type="Gene3D" id="2.60.40.10">
    <property type="entry name" value="Immunoglobulins"/>
    <property type="match status" value="6"/>
</dbReference>
<dbReference type="OrthoDB" id="7794186at2"/>
<reference evidence="3" key="1">
    <citation type="submission" date="2016-10" db="EMBL/GenBank/DDBJ databases">
        <authorList>
            <person name="Varghese N."/>
            <person name="Submissions S."/>
        </authorList>
    </citation>
    <scope>NUCLEOTIDE SEQUENCE [LARGE SCALE GENOMIC DNA]</scope>
    <source>
        <strain evidence="3">DSM 22376</strain>
    </source>
</reference>
<evidence type="ECO:0000313" key="3">
    <source>
        <dbReference type="Proteomes" id="UP000198951"/>
    </source>
</evidence>
<feature type="domain" description="PKD" evidence="1">
    <location>
        <begin position="490"/>
        <end position="555"/>
    </location>
</feature>
<feature type="domain" description="PKD" evidence="1">
    <location>
        <begin position="1803"/>
        <end position="1852"/>
    </location>
</feature>
<dbReference type="Proteomes" id="UP000198951">
    <property type="component" value="Unassembled WGS sequence"/>
</dbReference>
<dbReference type="InterPro" id="IPR025667">
    <property type="entry name" value="SprB_repeat"/>
</dbReference>
<evidence type="ECO:0000259" key="1">
    <source>
        <dbReference type="PROSITE" id="PS50093"/>
    </source>
</evidence>
<proteinExistence type="predicted"/>
<protein>
    <submittedName>
        <fullName evidence="2">Gliding motility-associated C-terminal domain-containing protein</fullName>
    </submittedName>
</protein>
<dbReference type="NCBIfam" id="TIGR04131">
    <property type="entry name" value="Bac_Flav_CTERM"/>
    <property type="match status" value="1"/>
</dbReference>
<dbReference type="PROSITE" id="PS50093">
    <property type="entry name" value="PKD"/>
    <property type="match status" value="3"/>
</dbReference>
<dbReference type="RefSeq" id="WP_091093910.1">
    <property type="nucleotide sequence ID" value="NZ_FNRD01000020.1"/>
</dbReference>
<dbReference type="Gene3D" id="2.60.40.2700">
    <property type="match status" value="2"/>
</dbReference>
<dbReference type="InterPro" id="IPR013783">
    <property type="entry name" value="Ig-like_fold"/>
</dbReference>
<dbReference type="InterPro" id="IPR045828">
    <property type="entry name" value="PKD_Bacteroidetes"/>
</dbReference>
<dbReference type="EMBL" id="FNRD01000020">
    <property type="protein sequence ID" value="SEB06912.1"/>
    <property type="molecule type" value="Genomic_DNA"/>
</dbReference>
<accession>A0A1H4GDY2</accession>
<dbReference type="CDD" id="cd00146">
    <property type="entry name" value="PKD"/>
    <property type="match status" value="2"/>
</dbReference>
<gene>
    <name evidence="2" type="ORF">SAMN05443667_1204</name>
</gene>
<dbReference type="InterPro" id="IPR000601">
    <property type="entry name" value="PKD_dom"/>
</dbReference>
<sequence>MKQLYGIIFTCILIISVNTLNAKVSSTYLNIEKKILNKVGNDLAPPTATIAASTSSVCQNSTSPLITFAGSGGTAPYTFIYKINGGANQTISTTGTNVSITLPVNTSNAGTFNYSLVSVIDSSTPSETSTVSGQTAVIIINTQANADLNSSATADTFNGFPVFKVCSNQATLIDFFNASSTISTNVNYTINWGDSSPNFTSNNWTSVSHNYSVGLWTLTYSITAQNGCNITKIYKVFVGNNPAVGLGNPGNTDICISSDLTFPITGTGNNPPGTTYTVTFNDGSNPITFNHPPPSSVTHTFLKTSCGTSSNIGAATYQNSFYASIVAINPCDQSSATVVPIRISTPPIANFSLPQTLKCTNSQICLTNTSTGGDSASSSSCTTPKIIWSIVPNTGFNLASGTLGNDFGSTNTNSWNSGSTSICPIFTVPGNYSITMKIGNRCGIDQITKTICIEQPLVPSFILNTNSGCTPLSLTTNNTTPSPNSCTTPTYVWNVTYTNGNCGTSISPIPNQNTTNASYNLTEAGTYTIKLTATNSCGSFNSTQTVVVKKPPTTSAINGILTNYCGPTTINPTATVTACAPGSGTLTYAWSFPGGTPSSSTAQVPVAINYTASGTHTVTLVVTNECGASTPFTKTFTINDAPTLTTTPLAQTICSGTATSAINLTSNLTGATYTWAGTATAGISGFTPSGATNTIPSQTITSTSSSTGTITYVITPSINGCSGTPTNYVITINPGPSITSQPVSSTICLGGTPASLNVTLNNTSGGATYQWYSNTVNNATTGTIISGAVNPNYLPLASTVGKTYYYCIITLTSGGCSSIASTIASVTVVNSASITTQPLASQNLCVGAAITSALSVSYSGGTGTPTYQWFSNLTNSTTGGTAISGAINSTYLPPIFTSASSYFYYVIITLSGNSCGNLTSSVAEIIVNSDPTIATQPLSSQSVCQNTIPTNLTVILPSGSGAFSYQWYSNLVNNTTGGTIIATATNSTYTPLTTVAGTKYYYCVITQNGVTGCGVTSATAAVIINIAPSFTSQPLSSTICLGQSTPQLSVTYANGSGTAQYQWYNNTLNSTTGGTAIAFSNAATFQPSSSTIGTNYYYCVITFPSLSGGCGVITSIVAQVTVNPKATISSKTSTICSGEAFTITPTNTSGDIVSTGTTYTWSNPTISPSGSVTGASAQSSAQNNISQTLINTKTSIATVTYTVTPTTGSCVGTIFTIIVTVNPSTNPNAVKTDVTCFGINNGSITTNITGGIPFSTGAPYIISWSGPNGFTSTAPIISSLNPGVYTLSITDTGGCPILNNYTISEPIDISITTDTKTNISCFGSANGAVATSVLGGVGNYSYAWTKNGIPYATTDDISNLSAGTYVLSVSDANNCGPKTASFTIIEPPVLAVSLVSQTNITCYGASTGAIAVTTIGGTVASDYNYSWSGPNGFTSSNQNLNNLLAGTYNLTVTDDLGCSKILAIILTQSSEIVINVVTTPIVCYGDNNATISITLSGGNAPYQTQWSNLAVGLNQNNLAPGDYTITVIDKLGCQKVLAINIPSPPIFKMDPTITQISCFGANDGTIKLNFVGGMPTVKLVWSDNSAAGTTRNNLGPGTYTATIIDGTPCQITKTFVMIEPQALVLAANITNALDCNNANSGAINLLVSGGTAPFSYAWSNGSVTEDLNAISAGNYLVTVTDARRCTVSGNYSIVRPSPIVVKVETVTDFNCETKVIKQSFVAKASGGIPPYQYVWSSGVVSGPNNEIMNTSQNGLIVLNALDSRSCSAAYTFDVVIPELGTPSFETESIAFATYGLYSIEDPIQFTNAASGDYGNISWDFGDGTFSNEKNPIHVYKKEGTYIVSQTVTYPFGCVYIHTVNLKLEKGYSLIPPTGFTPNNDGINDYFAPVFLGLSDIHFDVYDTWGSLIYSESGENIRGWDGKIKNKDGENGNYYFKITAKTFYGATVKEQGALVLIN</sequence>
<dbReference type="Pfam" id="PF13585">
    <property type="entry name" value="CHU_C"/>
    <property type="match status" value="1"/>
</dbReference>